<reference evidence="1" key="2">
    <citation type="journal article" date="2015" name="Data Brief">
        <title>Shoot transcriptome of the giant reed, Arundo donax.</title>
        <authorList>
            <person name="Barrero R.A."/>
            <person name="Guerrero F.D."/>
            <person name="Moolhuijzen P."/>
            <person name="Goolsby J.A."/>
            <person name="Tidwell J."/>
            <person name="Bellgard S.E."/>
            <person name="Bellgard M.I."/>
        </authorList>
    </citation>
    <scope>NUCLEOTIDE SEQUENCE</scope>
    <source>
        <tissue evidence="1">Shoot tissue taken approximately 20 cm above the soil surface</tissue>
    </source>
</reference>
<accession>A0A0A9AW06</accession>
<name>A0A0A9AW06_ARUDO</name>
<dbReference type="EMBL" id="GBRH01244820">
    <property type="protein sequence ID" value="JAD53075.1"/>
    <property type="molecule type" value="Transcribed_RNA"/>
</dbReference>
<proteinExistence type="predicted"/>
<dbReference type="AlphaFoldDB" id="A0A0A9AW06"/>
<sequence length="51" mass="5904">MVILRNWRYSSLCHGKNKPINRHNNTILGMGLHGMWTKTRSNNNTTRSCSC</sequence>
<reference evidence="1" key="1">
    <citation type="submission" date="2014-09" db="EMBL/GenBank/DDBJ databases">
        <authorList>
            <person name="Magalhaes I.L.F."/>
            <person name="Oliveira U."/>
            <person name="Santos F.R."/>
            <person name="Vidigal T.H.D.A."/>
            <person name="Brescovit A.D."/>
            <person name="Santos A.J."/>
        </authorList>
    </citation>
    <scope>NUCLEOTIDE SEQUENCE</scope>
    <source>
        <tissue evidence="1">Shoot tissue taken approximately 20 cm above the soil surface</tissue>
    </source>
</reference>
<protein>
    <submittedName>
        <fullName evidence="1">Uncharacterized protein</fullName>
    </submittedName>
</protein>
<organism evidence="1">
    <name type="scientific">Arundo donax</name>
    <name type="common">Giant reed</name>
    <name type="synonym">Donax arundinaceus</name>
    <dbReference type="NCBI Taxonomy" id="35708"/>
    <lineage>
        <taxon>Eukaryota</taxon>
        <taxon>Viridiplantae</taxon>
        <taxon>Streptophyta</taxon>
        <taxon>Embryophyta</taxon>
        <taxon>Tracheophyta</taxon>
        <taxon>Spermatophyta</taxon>
        <taxon>Magnoliopsida</taxon>
        <taxon>Liliopsida</taxon>
        <taxon>Poales</taxon>
        <taxon>Poaceae</taxon>
        <taxon>PACMAD clade</taxon>
        <taxon>Arundinoideae</taxon>
        <taxon>Arundineae</taxon>
        <taxon>Arundo</taxon>
    </lineage>
</organism>
<evidence type="ECO:0000313" key="1">
    <source>
        <dbReference type="EMBL" id="JAD53075.1"/>
    </source>
</evidence>